<evidence type="ECO:0000313" key="1">
    <source>
        <dbReference type="EMBL" id="ROZ64715.1"/>
    </source>
</evidence>
<dbReference type="AlphaFoldDB" id="A0A3N3ZSW4"/>
<organism evidence="1 2">
    <name type="scientific">Kocuria soli</name>
    <dbReference type="NCBI Taxonomy" id="2485125"/>
    <lineage>
        <taxon>Bacteria</taxon>
        <taxon>Bacillati</taxon>
        <taxon>Actinomycetota</taxon>
        <taxon>Actinomycetes</taxon>
        <taxon>Micrococcales</taxon>
        <taxon>Micrococcaceae</taxon>
        <taxon>Kocuria</taxon>
    </lineage>
</organism>
<keyword evidence="2" id="KW-1185">Reference proteome</keyword>
<dbReference type="EMBL" id="RKMF01000002">
    <property type="protein sequence ID" value="ROZ64715.1"/>
    <property type="molecule type" value="Genomic_DNA"/>
</dbReference>
<protein>
    <recommendedName>
        <fullName evidence="3">DUF559 domain-containing protein</fullName>
    </recommendedName>
</protein>
<evidence type="ECO:0000313" key="2">
    <source>
        <dbReference type="Proteomes" id="UP000270616"/>
    </source>
</evidence>
<sequence>MVCLAHGIWARWYDHAAPETLEPWLDLLLNETGTWTPWGDRPAIALPAPRKAKPLPGMHLRRLQAPPSTQPGPWRSRATGAVETLLVLQDWLRGWRSVVAVDHVLAKNLSPIGEPEPLQPADLKLQVESLPAGTRGKRLLAQAVERSAPNVWSPMETVLRLVVEAAGFPAGEHNVPVDLGQGRRVYLDLAWRTKLVALEYNGAVHYRDRAAYSDEMGRLNALQDQGWSVRVVVLEDLRNPARREALVRWLRTRL</sequence>
<proteinExistence type="predicted"/>
<gene>
    <name evidence="1" type="ORF">EDL96_02440</name>
</gene>
<accession>A0A3N3ZSW4</accession>
<dbReference type="Proteomes" id="UP000270616">
    <property type="component" value="Unassembled WGS sequence"/>
</dbReference>
<evidence type="ECO:0008006" key="3">
    <source>
        <dbReference type="Google" id="ProtNLM"/>
    </source>
</evidence>
<name>A0A3N3ZSW4_9MICC</name>
<comment type="caution">
    <text evidence="1">The sequence shown here is derived from an EMBL/GenBank/DDBJ whole genome shotgun (WGS) entry which is preliminary data.</text>
</comment>
<reference evidence="1 2" key="1">
    <citation type="submission" date="2018-10" db="EMBL/GenBank/DDBJ databases">
        <title>Kocuria sp. M5W7-7, whole genome shotgun sequence.</title>
        <authorList>
            <person name="Tuo L."/>
        </authorList>
    </citation>
    <scope>NUCLEOTIDE SEQUENCE [LARGE SCALE GENOMIC DNA]</scope>
    <source>
        <strain evidence="1 2">M5W7-7</strain>
    </source>
</reference>